<comment type="caution">
    <text evidence="2">The sequence shown here is derived from an EMBL/GenBank/DDBJ whole genome shotgun (WGS) entry which is preliminary data.</text>
</comment>
<accession>A0A9D4ERY6</accession>
<feature type="domain" description="Temptin Cys/Cys disulfide" evidence="1">
    <location>
        <begin position="2"/>
        <end position="37"/>
    </location>
</feature>
<dbReference type="AlphaFoldDB" id="A0A9D4ERY6"/>
<dbReference type="PANTHER" id="PTHR34737">
    <property type="entry name" value="EF-HAND DOMAIN-CONTAINING PROTEIN"/>
    <property type="match status" value="1"/>
</dbReference>
<dbReference type="EMBL" id="JAIWYP010000008">
    <property type="protein sequence ID" value="KAH3782925.1"/>
    <property type="molecule type" value="Genomic_DNA"/>
</dbReference>
<dbReference type="PANTHER" id="PTHR34737:SF2">
    <property type="entry name" value="EF-HAND DOMAIN-CONTAINING PROTEIN"/>
    <property type="match status" value="1"/>
</dbReference>
<gene>
    <name evidence="2" type="ORF">DPMN_160849</name>
</gene>
<dbReference type="InterPro" id="IPR057626">
    <property type="entry name" value="S-S_Temptin"/>
</dbReference>
<organism evidence="2 3">
    <name type="scientific">Dreissena polymorpha</name>
    <name type="common">Zebra mussel</name>
    <name type="synonym">Mytilus polymorpha</name>
    <dbReference type="NCBI Taxonomy" id="45954"/>
    <lineage>
        <taxon>Eukaryota</taxon>
        <taxon>Metazoa</taxon>
        <taxon>Spiralia</taxon>
        <taxon>Lophotrochozoa</taxon>
        <taxon>Mollusca</taxon>
        <taxon>Bivalvia</taxon>
        <taxon>Autobranchia</taxon>
        <taxon>Heteroconchia</taxon>
        <taxon>Euheterodonta</taxon>
        <taxon>Imparidentia</taxon>
        <taxon>Neoheterodontei</taxon>
        <taxon>Myida</taxon>
        <taxon>Dreissenoidea</taxon>
        <taxon>Dreissenidae</taxon>
        <taxon>Dreissena</taxon>
    </lineage>
</organism>
<keyword evidence="3" id="KW-1185">Reference proteome</keyword>
<proteinExistence type="predicted"/>
<dbReference type="InterPro" id="IPR055313">
    <property type="entry name" value="Temptin-like"/>
</dbReference>
<dbReference type="Proteomes" id="UP000828390">
    <property type="component" value="Unassembled WGS sequence"/>
</dbReference>
<reference evidence="2" key="2">
    <citation type="submission" date="2020-11" db="EMBL/GenBank/DDBJ databases">
        <authorList>
            <person name="McCartney M.A."/>
            <person name="Auch B."/>
            <person name="Kono T."/>
            <person name="Mallez S."/>
            <person name="Becker A."/>
            <person name="Gohl D.M."/>
            <person name="Silverstein K.A.T."/>
            <person name="Koren S."/>
            <person name="Bechman K.B."/>
            <person name="Herman A."/>
            <person name="Abrahante J.E."/>
            <person name="Garbe J."/>
        </authorList>
    </citation>
    <scope>NUCLEOTIDE SEQUENCE</scope>
    <source>
        <strain evidence="2">Duluth1</strain>
        <tissue evidence="2">Whole animal</tissue>
    </source>
</reference>
<name>A0A9D4ERY6_DREPO</name>
<evidence type="ECO:0000259" key="1">
    <source>
        <dbReference type="Pfam" id="PF24784"/>
    </source>
</evidence>
<dbReference type="Pfam" id="PF24784">
    <property type="entry name" value="Temptin_C"/>
    <property type="match status" value="1"/>
</dbReference>
<protein>
    <recommendedName>
        <fullName evidence="1">Temptin Cys/Cys disulfide domain-containing protein</fullName>
    </recommendedName>
</protein>
<evidence type="ECO:0000313" key="2">
    <source>
        <dbReference type="EMBL" id="KAH3782925.1"/>
    </source>
</evidence>
<sequence length="58" mass="6095">MADSDGDGKTNGAELGDPTCAWVKGGVPTGHATGHPGNCLYRYVLFIETNNLSTIQGW</sequence>
<evidence type="ECO:0000313" key="3">
    <source>
        <dbReference type="Proteomes" id="UP000828390"/>
    </source>
</evidence>
<reference evidence="2" key="1">
    <citation type="journal article" date="2019" name="bioRxiv">
        <title>The Genome of the Zebra Mussel, Dreissena polymorpha: A Resource for Invasive Species Research.</title>
        <authorList>
            <person name="McCartney M.A."/>
            <person name="Auch B."/>
            <person name="Kono T."/>
            <person name="Mallez S."/>
            <person name="Zhang Y."/>
            <person name="Obille A."/>
            <person name="Becker A."/>
            <person name="Abrahante J.E."/>
            <person name="Garbe J."/>
            <person name="Badalamenti J.P."/>
            <person name="Herman A."/>
            <person name="Mangelson H."/>
            <person name="Liachko I."/>
            <person name="Sullivan S."/>
            <person name="Sone E.D."/>
            <person name="Koren S."/>
            <person name="Silverstein K.A.T."/>
            <person name="Beckman K.B."/>
            <person name="Gohl D.M."/>
        </authorList>
    </citation>
    <scope>NUCLEOTIDE SEQUENCE</scope>
    <source>
        <strain evidence="2">Duluth1</strain>
        <tissue evidence="2">Whole animal</tissue>
    </source>
</reference>